<dbReference type="AlphaFoldDB" id="A0A1T4WT63"/>
<gene>
    <name evidence="2" type="ORF">SAMN06295879_0208</name>
</gene>
<proteinExistence type="predicted"/>
<dbReference type="RefSeq" id="WP_078713030.1">
    <property type="nucleotide sequence ID" value="NZ_FUYG01000001.1"/>
</dbReference>
<organism evidence="2 3">
    <name type="scientific">Agreia bicolorata</name>
    <dbReference type="NCBI Taxonomy" id="110935"/>
    <lineage>
        <taxon>Bacteria</taxon>
        <taxon>Bacillati</taxon>
        <taxon>Actinomycetota</taxon>
        <taxon>Actinomycetes</taxon>
        <taxon>Micrococcales</taxon>
        <taxon>Microbacteriaceae</taxon>
        <taxon>Agreia</taxon>
    </lineage>
</organism>
<protein>
    <recommendedName>
        <fullName evidence="4">Signal transduction histidine kinase</fullName>
    </recommendedName>
</protein>
<evidence type="ECO:0008006" key="4">
    <source>
        <dbReference type="Google" id="ProtNLM"/>
    </source>
</evidence>
<feature type="transmembrane region" description="Helical" evidence="1">
    <location>
        <begin position="21"/>
        <end position="38"/>
    </location>
</feature>
<sequence length="580" mass="60898">MKGLAAAVGTALRSGRFVSTWSVVFSFVLSFTVMAPSIDSDDVVPAVAAIAACWACFALGLVITGVIERAAGRSGVRVVVVVVGLLVLSACRPMLQDAWLQFFGASVSPIWQLPFRILTNLIVWSVSLGATAVLVVTSRSVSATNSTLRAVLFELDAASGRAAQFAERAHDTVAGIVVRLRSHVELLRVNPGDADSNARAVAEQIRSLSHHVADVATSDLRSIPVTCDSMVASPRANTTPLLRVPPAGVVAMLYLACMFPYAVRTASLPTILAACVIVIVGGRLVDVCSRRRRRSRRAPMPTAVYLSLSLLVGIGLSVVSAIPGASPATAMVPTAAYAALAGGAAAASGRLHALRVERQRLSRAIEAEQRASRAATTATRDALRAASEILHRDGQAACAVFALRHPHPTPVVVTELADVLDELIDRVAVIFEYEYPSVDTRSIENLVETWARVTPIRMAVSLSARAALDTHPLSARTAYEVVAEGLLNGAKHGDGGATVVTCDVTRTGAGPRLSVTIQTSGRLAPGAQLRPTSHIGHLGARLDPEADGATLEALIDLDDAIPAPVVVSPERLGEDGRTRP</sequence>
<evidence type="ECO:0000313" key="2">
    <source>
        <dbReference type="EMBL" id="SKA80514.1"/>
    </source>
</evidence>
<evidence type="ECO:0000313" key="3">
    <source>
        <dbReference type="Proteomes" id="UP000189735"/>
    </source>
</evidence>
<dbReference type="EMBL" id="FUYG01000001">
    <property type="protein sequence ID" value="SKA80514.1"/>
    <property type="molecule type" value="Genomic_DNA"/>
</dbReference>
<feature type="transmembrane region" description="Helical" evidence="1">
    <location>
        <begin position="44"/>
        <end position="67"/>
    </location>
</feature>
<feature type="transmembrane region" description="Helical" evidence="1">
    <location>
        <begin position="244"/>
        <end position="262"/>
    </location>
</feature>
<keyword evidence="1" id="KW-1133">Transmembrane helix</keyword>
<reference evidence="3" key="1">
    <citation type="submission" date="2017-02" db="EMBL/GenBank/DDBJ databases">
        <authorList>
            <person name="Varghese N."/>
            <person name="Submissions S."/>
        </authorList>
    </citation>
    <scope>NUCLEOTIDE SEQUENCE [LARGE SCALE GENOMIC DNA]</scope>
    <source>
        <strain evidence="3">VKM Ac-2052</strain>
    </source>
</reference>
<evidence type="ECO:0000256" key="1">
    <source>
        <dbReference type="SAM" id="Phobius"/>
    </source>
</evidence>
<feature type="transmembrane region" description="Helical" evidence="1">
    <location>
        <begin position="300"/>
        <end position="322"/>
    </location>
</feature>
<feature type="transmembrane region" description="Helical" evidence="1">
    <location>
        <begin position="74"/>
        <end position="95"/>
    </location>
</feature>
<feature type="transmembrane region" description="Helical" evidence="1">
    <location>
        <begin position="115"/>
        <end position="136"/>
    </location>
</feature>
<keyword evidence="1" id="KW-0812">Transmembrane</keyword>
<dbReference type="Proteomes" id="UP000189735">
    <property type="component" value="Unassembled WGS sequence"/>
</dbReference>
<name>A0A1T4WT63_9MICO</name>
<keyword evidence="1" id="KW-0472">Membrane</keyword>
<feature type="transmembrane region" description="Helical" evidence="1">
    <location>
        <begin position="334"/>
        <end position="353"/>
    </location>
</feature>
<feature type="transmembrane region" description="Helical" evidence="1">
    <location>
        <begin position="268"/>
        <end position="288"/>
    </location>
</feature>
<accession>A0A1T4WT63</accession>